<keyword evidence="3" id="KW-1185">Reference proteome</keyword>
<reference evidence="2 3" key="1">
    <citation type="journal article" date="2012" name="Genome Biol.">
        <title>Genome and low-iron response of an oceanic diatom adapted to chronic iron limitation.</title>
        <authorList>
            <person name="Lommer M."/>
            <person name="Specht M."/>
            <person name="Roy A.S."/>
            <person name="Kraemer L."/>
            <person name="Andreson R."/>
            <person name="Gutowska M.A."/>
            <person name="Wolf J."/>
            <person name="Bergner S.V."/>
            <person name="Schilhabel M.B."/>
            <person name="Klostermeier U.C."/>
            <person name="Beiko R.G."/>
            <person name="Rosenstiel P."/>
            <person name="Hippler M."/>
            <person name="Laroche J."/>
        </authorList>
    </citation>
    <scope>NUCLEOTIDE SEQUENCE [LARGE SCALE GENOMIC DNA]</scope>
    <source>
        <strain evidence="2 3">CCMP1005</strain>
    </source>
</reference>
<feature type="compositionally biased region" description="Basic residues" evidence="1">
    <location>
        <begin position="42"/>
        <end position="51"/>
    </location>
</feature>
<proteinExistence type="predicted"/>
<feature type="non-terminal residue" evidence="2">
    <location>
        <position position="1"/>
    </location>
</feature>
<evidence type="ECO:0000313" key="2">
    <source>
        <dbReference type="EMBL" id="EJK72557.1"/>
    </source>
</evidence>
<feature type="region of interest" description="Disordered" evidence="1">
    <location>
        <begin position="100"/>
        <end position="149"/>
    </location>
</feature>
<feature type="region of interest" description="Disordered" evidence="1">
    <location>
        <begin position="1"/>
        <end position="87"/>
    </location>
</feature>
<accession>K0TMB2</accession>
<organism evidence="2 3">
    <name type="scientific">Thalassiosira oceanica</name>
    <name type="common">Marine diatom</name>
    <dbReference type="NCBI Taxonomy" id="159749"/>
    <lineage>
        <taxon>Eukaryota</taxon>
        <taxon>Sar</taxon>
        <taxon>Stramenopiles</taxon>
        <taxon>Ochrophyta</taxon>
        <taxon>Bacillariophyta</taxon>
        <taxon>Coscinodiscophyceae</taxon>
        <taxon>Thalassiosirophycidae</taxon>
        <taxon>Thalassiosirales</taxon>
        <taxon>Thalassiosiraceae</taxon>
        <taxon>Thalassiosira</taxon>
    </lineage>
</organism>
<dbReference type="EMBL" id="AGNL01005656">
    <property type="protein sequence ID" value="EJK72557.1"/>
    <property type="molecule type" value="Genomic_DNA"/>
</dbReference>
<evidence type="ECO:0000313" key="3">
    <source>
        <dbReference type="Proteomes" id="UP000266841"/>
    </source>
</evidence>
<dbReference type="Proteomes" id="UP000266841">
    <property type="component" value="Unassembled WGS sequence"/>
</dbReference>
<feature type="compositionally biased region" description="Gly residues" evidence="1">
    <location>
        <begin position="13"/>
        <end position="26"/>
    </location>
</feature>
<comment type="caution">
    <text evidence="2">The sequence shown here is derived from an EMBL/GenBank/DDBJ whole genome shotgun (WGS) entry which is preliminary data.</text>
</comment>
<evidence type="ECO:0000256" key="1">
    <source>
        <dbReference type="SAM" id="MobiDB-lite"/>
    </source>
</evidence>
<protein>
    <submittedName>
        <fullName evidence="2">Uncharacterized protein</fullName>
    </submittedName>
</protein>
<sequence>GVAVEELAARPPGGHGGPGGGHGGARGPVAAGDVDAANARLPPRRGRRLRARWGPAWTDRSRANLRRLNPTGDAHSVPEPSFSLQRDGGLEVAVAAVRVERRAFSSPPSPSRGPSRPGSGGEATPPATSSRRSGWSAKTCAKLPRVEKT</sequence>
<gene>
    <name evidence="2" type="ORF">THAOC_05900</name>
</gene>
<dbReference type="AlphaFoldDB" id="K0TMB2"/>
<name>K0TMB2_THAOC</name>